<protein>
    <submittedName>
        <fullName evidence="1">Uncharacterized protein</fullName>
    </submittedName>
</protein>
<proteinExistence type="predicted"/>
<reference evidence="1 2" key="1">
    <citation type="submission" date="2019-05" db="EMBL/GenBank/DDBJ databases">
        <title>Emergence of the Ug99 lineage of the wheat stem rust pathogen through somatic hybridization.</title>
        <authorList>
            <person name="Li F."/>
            <person name="Upadhyaya N.M."/>
            <person name="Sperschneider J."/>
            <person name="Matny O."/>
            <person name="Nguyen-Phuc H."/>
            <person name="Mago R."/>
            <person name="Raley C."/>
            <person name="Miller M.E."/>
            <person name="Silverstein K.A.T."/>
            <person name="Henningsen E."/>
            <person name="Hirsch C.D."/>
            <person name="Visser B."/>
            <person name="Pretorius Z.A."/>
            <person name="Steffenson B.J."/>
            <person name="Schwessinger B."/>
            <person name="Dodds P.N."/>
            <person name="Figueroa M."/>
        </authorList>
    </citation>
    <scope>NUCLEOTIDE SEQUENCE [LARGE SCALE GENOMIC DNA]</scope>
    <source>
        <strain evidence="1">21-0</strain>
    </source>
</reference>
<evidence type="ECO:0000313" key="1">
    <source>
        <dbReference type="EMBL" id="KAA1115476.1"/>
    </source>
</evidence>
<evidence type="ECO:0000313" key="2">
    <source>
        <dbReference type="Proteomes" id="UP000324748"/>
    </source>
</evidence>
<dbReference type="AlphaFoldDB" id="A0A5B0QQ73"/>
<accession>A0A5B0QQ73</accession>
<comment type="caution">
    <text evidence="1">The sequence shown here is derived from an EMBL/GenBank/DDBJ whole genome shotgun (WGS) entry which is preliminary data.</text>
</comment>
<dbReference type="EMBL" id="VSWC01000014">
    <property type="protein sequence ID" value="KAA1115476.1"/>
    <property type="molecule type" value="Genomic_DNA"/>
</dbReference>
<sequence length="384" mass="42806">MGFILFSLSKHLKIYKILYFISKPSSGFGYPPCTSPNGPCYPENSLQPYLDFRRSNSSELGRAVRNHGTSITEHRCCVWVGEAETLKNTFLLALDIILQQRIKQPPPPNRPDCYPPAKLSTTNQQFPQCVKLPSGTEYKRIFHNAYNTTKMFSLFGILMVLAAFPSTLTAQQSGKVTCFKSQYIGLDVNHCRRALRNIVYDTNGHLDSRSSTVFTWHQTCVINIQKLQQNQPTRQWVEATVLAIAQTCRQSGGIRKYPDGTQAQVYRSTASNVYNVNQPMCQKSVCNFQPNDCLLALNQLPVDQKGNFNVQSTDAPSSKATWGNCTVLMQTTDSSSFRISHPEVNPSFKRIVNQCGSRPGTIYISGGTTGNNGDVRISTQGSNC</sequence>
<dbReference type="OrthoDB" id="2495205at2759"/>
<name>A0A5B0QQ73_PUCGR</name>
<keyword evidence="2" id="KW-1185">Reference proteome</keyword>
<dbReference type="Proteomes" id="UP000324748">
    <property type="component" value="Unassembled WGS sequence"/>
</dbReference>
<gene>
    <name evidence="1" type="ORF">PGT21_036836</name>
</gene>
<organism evidence="1 2">
    <name type="scientific">Puccinia graminis f. sp. tritici</name>
    <dbReference type="NCBI Taxonomy" id="56615"/>
    <lineage>
        <taxon>Eukaryota</taxon>
        <taxon>Fungi</taxon>
        <taxon>Dikarya</taxon>
        <taxon>Basidiomycota</taxon>
        <taxon>Pucciniomycotina</taxon>
        <taxon>Pucciniomycetes</taxon>
        <taxon>Pucciniales</taxon>
        <taxon>Pucciniaceae</taxon>
        <taxon>Puccinia</taxon>
    </lineage>
</organism>